<evidence type="ECO:0000256" key="3">
    <source>
        <dbReference type="ARBA" id="ARBA00022538"/>
    </source>
</evidence>
<dbReference type="NCBIfam" id="TIGR00680">
    <property type="entry name" value="kdpA"/>
    <property type="match status" value="1"/>
</dbReference>
<feature type="transmembrane region" description="Helical" evidence="9">
    <location>
        <begin position="6"/>
        <end position="30"/>
    </location>
</feature>
<evidence type="ECO:0000256" key="1">
    <source>
        <dbReference type="ARBA" id="ARBA00022448"/>
    </source>
</evidence>
<dbReference type="Pfam" id="PF03814">
    <property type="entry name" value="KdpA"/>
    <property type="match status" value="1"/>
</dbReference>
<reference evidence="11" key="1">
    <citation type="journal article" date="2019" name="Int. J. Syst. Evol. Microbiol.">
        <title>The Global Catalogue of Microorganisms (GCM) 10K type strain sequencing project: providing services to taxonomists for standard genome sequencing and annotation.</title>
        <authorList>
            <consortium name="The Broad Institute Genomics Platform"/>
            <consortium name="The Broad Institute Genome Sequencing Center for Infectious Disease"/>
            <person name="Wu L."/>
            <person name="Ma J."/>
        </authorList>
    </citation>
    <scope>NUCLEOTIDE SEQUENCE [LARGE SCALE GENOMIC DNA]</scope>
    <source>
        <strain evidence="11">CGMCC 1.18439</strain>
    </source>
</reference>
<evidence type="ECO:0000256" key="7">
    <source>
        <dbReference type="ARBA" id="ARBA00023065"/>
    </source>
</evidence>
<evidence type="ECO:0000256" key="9">
    <source>
        <dbReference type="HAMAP-Rule" id="MF_00275"/>
    </source>
</evidence>
<protein>
    <recommendedName>
        <fullName evidence="9">Potassium-transporting ATPase potassium-binding subunit</fullName>
    </recommendedName>
    <alternativeName>
        <fullName evidence="9">ATP phosphohydrolase [potassium-transporting] A chain</fullName>
    </alternativeName>
    <alternativeName>
        <fullName evidence="9">Potassium-binding and translocating subunit A</fullName>
    </alternativeName>
    <alternativeName>
        <fullName evidence="9">Potassium-translocating ATPase A chain</fullName>
    </alternativeName>
</protein>
<keyword evidence="7 9" id="KW-0406">Ion transport</keyword>
<keyword evidence="8 9" id="KW-0472">Membrane</keyword>
<dbReference type="Proteomes" id="UP000632154">
    <property type="component" value="Unassembled WGS sequence"/>
</dbReference>
<feature type="transmembrane region" description="Helical" evidence="9">
    <location>
        <begin position="529"/>
        <end position="550"/>
    </location>
</feature>
<dbReference type="RefSeq" id="WP_189642956.1">
    <property type="nucleotide sequence ID" value="NZ_BNAL01000015.1"/>
</dbReference>
<comment type="similarity">
    <text evidence="9">Belongs to the KdpA family.</text>
</comment>
<dbReference type="EMBL" id="BNAL01000015">
    <property type="protein sequence ID" value="GHG02820.1"/>
    <property type="molecule type" value="Genomic_DNA"/>
</dbReference>
<sequence length="568" mass="60077">MSASILQFVLLLAIMTALVIPVGNWLYGVFAGQRHTAPERLTYRLLGVDPAHGMNWKVYGLAIVASNLAMLLLAYLLIRLQGVLPWNPAGLAAQSPDLAWNTVVSFMTNTNWQAYSGEQSLSYFSQMAVITTFMFTSAATGFAGAAAFMRGLAGKSGANLGNFWVDITRLIYRVLLPVCFALALVFVWQGMPQTLNAYATATTLEGATQKIALGPVASLESIKHIGTNGGGFFSMNAAHPFENPTPLTNALHILSMLLIPSALTYAFGRLLGNLKQGWVIFGGMLVMFLGFLATVYSFEQAGNPILSKLGAEQTMTATHAGGNMEGKEVRFGIAQTALFATTTTAATTGSVDSMHDSYTGMGGFVPMLQMMLNNVFGGKGVGFINFVQYLILSVFIAGLMVGRTPEFLGKKIEAREVKLVMLAVLAHPLSILGFTALAAVTPGALASLNNPGAHGFSEILYAYTSGTANNGSAFAGLGANTPFYNLTIGLAMLFGRYLTLLPMLAVAGMLAAKRRTPANSGTLPTDTPLFGALTVGIILIVGALTFLPALTLGPIADHLQMVQGVVVK</sequence>
<comment type="subcellular location">
    <subcellularLocation>
        <location evidence="9">Cell membrane</location>
        <topology evidence="9">Multi-pass membrane protein</topology>
    </subcellularLocation>
</comment>
<evidence type="ECO:0000256" key="4">
    <source>
        <dbReference type="ARBA" id="ARBA00022692"/>
    </source>
</evidence>
<keyword evidence="6 9" id="KW-1133">Transmembrane helix</keyword>
<keyword evidence="5 9" id="KW-0630">Potassium</keyword>
<evidence type="ECO:0000256" key="5">
    <source>
        <dbReference type="ARBA" id="ARBA00022958"/>
    </source>
</evidence>
<feature type="transmembrane region" description="Helical" evidence="9">
    <location>
        <begin position="483"/>
        <end position="508"/>
    </location>
</feature>
<evidence type="ECO:0000256" key="6">
    <source>
        <dbReference type="ARBA" id="ARBA00022989"/>
    </source>
</evidence>
<dbReference type="PANTHER" id="PTHR30607">
    <property type="entry name" value="POTASSIUM-TRANSPORTING ATPASE A CHAIN"/>
    <property type="match status" value="1"/>
</dbReference>
<accession>A0ABQ3K3X0</accession>
<dbReference type="PANTHER" id="PTHR30607:SF2">
    <property type="entry name" value="POTASSIUM-TRANSPORTING ATPASE POTASSIUM-BINDING SUBUNIT"/>
    <property type="match status" value="1"/>
</dbReference>
<keyword evidence="11" id="KW-1185">Reference proteome</keyword>
<keyword evidence="1 9" id="KW-0813">Transport</keyword>
<evidence type="ECO:0000313" key="11">
    <source>
        <dbReference type="Proteomes" id="UP000632154"/>
    </source>
</evidence>
<comment type="caution">
    <text evidence="10">The sequence shown here is derived from an EMBL/GenBank/DDBJ whole genome shotgun (WGS) entry which is preliminary data.</text>
</comment>
<proteinExistence type="inferred from homology"/>
<evidence type="ECO:0000256" key="8">
    <source>
        <dbReference type="ARBA" id="ARBA00023136"/>
    </source>
</evidence>
<dbReference type="HAMAP" id="MF_00275">
    <property type="entry name" value="KdpA"/>
    <property type="match status" value="1"/>
</dbReference>
<gene>
    <name evidence="9 10" type="primary">kdpA</name>
    <name evidence="10" type="ORF">GCM10017783_13900</name>
</gene>
<feature type="transmembrane region" description="Helical" evidence="9">
    <location>
        <begin position="380"/>
        <end position="399"/>
    </location>
</feature>
<feature type="transmembrane region" description="Helical" evidence="9">
    <location>
        <begin position="123"/>
        <end position="149"/>
    </location>
</feature>
<feature type="transmembrane region" description="Helical" evidence="9">
    <location>
        <begin position="58"/>
        <end position="78"/>
    </location>
</feature>
<keyword evidence="2 9" id="KW-1003">Cell membrane</keyword>
<organism evidence="10 11">
    <name type="scientific">Deinococcus piscis</name>
    <dbReference type="NCBI Taxonomy" id="394230"/>
    <lineage>
        <taxon>Bacteria</taxon>
        <taxon>Thermotogati</taxon>
        <taxon>Deinococcota</taxon>
        <taxon>Deinococci</taxon>
        <taxon>Deinococcales</taxon>
        <taxon>Deinococcaceae</taxon>
        <taxon>Deinococcus</taxon>
    </lineage>
</organism>
<dbReference type="InterPro" id="IPR004623">
    <property type="entry name" value="KdpA"/>
</dbReference>
<evidence type="ECO:0000313" key="10">
    <source>
        <dbReference type="EMBL" id="GHG02820.1"/>
    </source>
</evidence>
<name>A0ABQ3K3X0_9DEIO</name>
<feature type="transmembrane region" description="Helical" evidence="9">
    <location>
        <begin position="250"/>
        <end position="271"/>
    </location>
</feature>
<comment type="subunit">
    <text evidence="9">The system is composed of three essential subunits: KdpA, KdpB and KdpC.</text>
</comment>
<evidence type="ECO:0000256" key="2">
    <source>
        <dbReference type="ARBA" id="ARBA00022475"/>
    </source>
</evidence>
<keyword evidence="4 9" id="KW-0812">Transmembrane</keyword>
<feature type="transmembrane region" description="Helical" evidence="9">
    <location>
        <begin position="419"/>
        <end position="440"/>
    </location>
</feature>
<feature type="transmembrane region" description="Helical" evidence="9">
    <location>
        <begin position="170"/>
        <end position="188"/>
    </location>
</feature>
<feature type="transmembrane region" description="Helical" evidence="9">
    <location>
        <begin position="278"/>
        <end position="298"/>
    </location>
</feature>
<comment type="function">
    <text evidence="9">Part of the high-affinity ATP-driven potassium transport (or Kdp) system, which catalyzes the hydrolysis of ATP coupled with the electrogenic transport of potassium into the cytoplasm. This subunit binds the extracellular potassium ions and delivers the ions to the membrane domain of KdpB through an intramembrane tunnel.</text>
</comment>
<dbReference type="PIRSF" id="PIRSF001294">
    <property type="entry name" value="K_ATPaseA"/>
    <property type="match status" value="1"/>
</dbReference>
<keyword evidence="3 9" id="KW-0633">Potassium transport</keyword>